<evidence type="ECO:0000313" key="3">
    <source>
        <dbReference type="Proteomes" id="UP000800094"/>
    </source>
</evidence>
<reference evidence="2" key="1">
    <citation type="journal article" date="2020" name="Stud. Mycol.">
        <title>101 Dothideomycetes genomes: a test case for predicting lifestyles and emergence of pathogens.</title>
        <authorList>
            <person name="Haridas S."/>
            <person name="Albert R."/>
            <person name="Binder M."/>
            <person name="Bloem J."/>
            <person name="Labutti K."/>
            <person name="Salamov A."/>
            <person name="Andreopoulos B."/>
            <person name="Baker S."/>
            <person name="Barry K."/>
            <person name="Bills G."/>
            <person name="Bluhm B."/>
            <person name="Cannon C."/>
            <person name="Castanera R."/>
            <person name="Culley D."/>
            <person name="Daum C."/>
            <person name="Ezra D."/>
            <person name="Gonzalez J."/>
            <person name="Henrissat B."/>
            <person name="Kuo A."/>
            <person name="Liang C."/>
            <person name="Lipzen A."/>
            <person name="Lutzoni F."/>
            <person name="Magnuson J."/>
            <person name="Mondo S."/>
            <person name="Nolan M."/>
            <person name="Ohm R."/>
            <person name="Pangilinan J."/>
            <person name="Park H.-J."/>
            <person name="Ramirez L."/>
            <person name="Alfaro M."/>
            <person name="Sun H."/>
            <person name="Tritt A."/>
            <person name="Yoshinaga Y."/>
            <person name="Zwiers L.-H."/>
            <person name="Turgeon B."/>
            <person name="Goodwin S."/>
            <person name="Spatafora J."/>
            <person name="Crous P."/>
            <person name="Grigoriev I."/>
        </authorList>
    </citation>
    <scope>NUCLEOTIDE SEQUENCE</scope>
    <source>
        <strain evidence="2">CBS 122368</strain>
    </source>
</reference>
<protein>
    <submittedName>
        <fullName evidence="2">HET-domain-containing protein</fullName>
    </submittedName>
</protein>
<dbReference type="RefSeq" id="XP_033683278.1">
    <property type="nucleotide sequence ID" value="XM_033832111.1"/>
</dbReference>
<name>A0A6A6ICH0_9PLEO</name>
<dbReference type="Proteomes" id="UP000800094">
    <property type="component" value="Unassembled WGS sequence"/>
</dbReference>
<dbReference type="OrthoDB" id="5362512at2759"/>
<dbReference type="PANTHER" id="PTHR33112:SF9">
    <property type="entry name" value="HETEROKARYON INCOMPATIBILITY DOMAIN-CONTAINING PROTEIN"/>
    <property type="match status" value="1"/>
</dbReference>
<gene>
    <name evidence="2" type="ORF">BU26DRAFT_551614</name>
</gene>
<keyword evidence="3" id="KW-1185">Reference proteome</keyword>
<proteinExistence type="predicted"/>
<accession>A0A6A6ICH0</accession>
<dbReference type="AlphaFoldDB" id="A0A6A6ICH0"/>
<organism evidence="2 3">
    <name type="scientific">Trematosphaeria pertusa</name>
    <dbReference type="NCBI Taxonomy" id="390896"/>
    <lineage>
        <taxon>Eukaryota</taxon>
        <taxon>Fungi</taxon>
        <taxon>Dikarya</taxon>
        <taxon>Ascomycota</taxon>
        <taxon>Pezizomycotina</taxon>
        <taxon>Dothideomycetes</taxon>
        <taxon>Pleosporomycetidae</taxon>
        <taxon>Pleosporales</taxon>
        <taxon>Massarineae</taxon>
        <taxon>Trematosphaeriaceae</taxon>
        <taxon>Trematosphaeria</taxon>
    </lineage>
</organism>
<dbReference type="InterPro" id="IPR010730">
    <property type="entry name" value="HET"/>
</dbReference>
<dbReference type="PANTHER" id="PTHR33112">
    <property type="entry name" value="DOMAIN PROTEIN, PUTATIVE-RELATED"/>
    <property type="match status" value="1"/>
</dbReference>
<dbReference type="EMBL" id="ML987196">
    <property type="protein sequence ID" value="KAF2248274.1"/>
    <property type="molecule type" value="Genomic_DNA"/>
</dbReference>
<dbReference type="GeneID" id="54585441"/>
<dbReference type="Pfam" id="PF06985">
    <property type="entry name" value="HET"/>
    <property type="match status" value="1"/>
</dbReference>
<sequence>MEFELHPLQHADGRSHFRLRGNTKISSCSALIQDWLEECLEGHTVCATQDKREFYQTRLLEIGVSSERHPKRVRLVHSDDVALHEPYVTLSHCWGGSNILKLQRDNIDRLSASISSTELPKTFIDAIEVARFLQVRYIWIDSLCIIQDSKEDWEKEAALMSDVYQNAFLNIGATASSNSHGGLFYDRNPELLRPCVVTYAREKYELRYPELWEHGINEAPLNKRAWVVQERWLCPRMLHFGREQVFWECCKLVACEVYSRGPPYSFVLRDTIYHGFKQVKPHSDQNHGEGAAEAQLASAWGAIVLQYSSSNLTFHSDKLIALSGMATQMQRAIKSEYLAGLWKGLGVIAQLDWRVFNGYHEVTSSRPDEYTAPSWSWASVNGAVTITSQQRLRAYRDKYCELSILQEYHIDLTSTNATGQVTGGYLRIRGPVHAITLKEEPPATNLEDPYEAFRVSAYPWQLCLDGVALRRFSVYLDVPLHNGGAFFGLALYSWNNGGDPEAVGLLLEEISNSPIRFRRVGILVLNGEREVMWFSSGTLNYPQGFSIVIV</sequence>
<evidence type="ECO:0000259" key="1">
    <source>
        <dbReference type="Pfam" id="PF06985"/>
    </source>
</evidence>
<feature type="domain" description="Heterokaryon incompatibility" evidence="1">
    <location>
        <begin position="87"/>
        <end position="230"/>
    </location>
</feature>
<evidence type="ECO:0000313" key="2">
    <source>
        <dbReference type="EMBL" id="KAF2248274.1"/>
    </source>
</evidence>